<proteinExistence type="predicted"/>
<sequence>MSSAPRKTSRPTGTRRNRERLACRPCRQRKLKCDRSVPCSSCVRRRAAACCSYGPSSDNAENMDGTDNTSNNPEWRVHAYSRLGQLESLVETLVRQRTEATVTANDDTLPTTPTEGQGAIGLSSGGLDAPSPSHLIQSGMTHWSAVLEDIQAFRRTLMTFAAENTDAMLSTPRAAAGIGVMFGTHVSNTLSIEDILKRHLPSQRDTDRLVSIYFRDRSAAAPFIHASQFQRQYRDFWNTPGETSSLWISILFSILHIAATTATMWRDIERIRVGFAEAAAQCLALGEYFLPKPFAIEALLLYTQSQYITSLEIPPFMGSLLSIIVRLATTAGYHREDGASGLSPFAKEMRRRTWSVCAQLDLLISFHMGLPSSVQFSAWNIQAPNNLLDSDFDEDSVQLPTARPDTEFTGVTFCILKQRFMGVFEKILQQVLLISAQKPTDDDVDLLDIEIKTIYDTLPDIYRTRPLNSSVIDSSKLIVTRLCISLIYYKCLCVLHRPHVSKFRANSIRECYVASTALIRIITDVYTECTTGGRLETEEWFMKSITWRDLLLGSTTLCLVLCATNWSMDESPMDRSETLALLETARAVIQAEQARSENKDSSSVLSIIDTAICEFRDQQDRGTRLSATGEAVPLPTSVEGMSYDRTCWNWESSENGVSNDFELAHFSGFMGVPDRRL</sequence>
<dbReference type="Pfam" id="PF04082">
    <property type="entry name" value="Fungal_trans"/>
    <property type="match status" value="1"/>
</dbReference>
<dbReference type="EMBL" id="JADCTT010000012">
    <property type="protein sequence ID" value="KAF9745850.1"/>
    <property type="molecule type" value="Genomic_DNA"/>
</dbReference>
<reference evidence="5" key="1">
    <citation type="submission" date="2020-10" db="EMBL/GenBank/DDBJ databases">
        <title>High-Quality Genome Resource of Clonostachys rosea strain S41 by Oxford Nanopore Long-Read Sequencing.</title>
        <authorList>
            <person name="Wang H."/>
        </authorList>
    </citation>
    <scope>NUCLEOTIDE SEQUENCE</scope>
    <source>
        <strain evidence="5">S41</strain>
    </source>
</reference>
<dbReference type="AlphaFoldDB" id="A0A8H7K8I4"/>
<evidence type="ECO:0000256" key="1">
    <source>
        <dbReference type="ARBA" id="ARBA00004123"/>
    </source>
</evidence>
<dbReference type="GO" id="GO:0005634">
    <property type="term" value="C:nucleus"/>
    <property type="evidence" value="ECO:0007669"/>
    <property type="project" value="UniProtKB-SubCell"/>
</dbReference>
<keyword evidence="2" id="KW-0479">Metal-binding</keyword>
<dbReference type="SMART" id="SM00066">
    <property type="entry name" value="GAL4"/>
    <property type="match status" value="1"/>
</dbReference>
<dbReference type="Pfam" id="PF00172">
    <property type="entry name" value="Zn_clus"/>
    <property type="match status" value="1"/>
</dbReference>
<evidence type="ECO:0000256" key="2">
    <source>
        <dbReference type="ARBA" id="ARBA00022723"/>
    </source>
</evidence>
<dbReference type="SUPFAM" id="SSF57701">
    <property type="entry name" value="Zn2/Cys6 DNA-binding domain"/>
    <property type="match status" value="1"/>
</dbReference>
<feature type="domain" description="Zn(2)-C6 fungal-type" evidence="4">
    <location>
        <begin position="22"/>
        <end position="53"/>
    </location>
</feature>
<dbReference type="PANTHER" id="PTHR31001">
    <property type="entry name" value="UNCHARACTERIZED TRANSCRIPTIONAL REGULATORY PROTEIN"/>
    <property type="match status" value="1"/>
</dbReference>
<dbReference type="GO" id="GO:0008270">
    <property type="term" value="F:zinc ion binding"/>
    <property type="evidence" value="ECO:0007669"/>
    <property type="project" value="InterPro"/>
</dbReference>
<dbReference type="InterPro" id="IPR050613">
    <property type="entry name" value="Sec_Metabolite_Reg"/>
</dbReference>
<dbReference type="InterPro" id="IPR001138">
    <property type="entry name" value="Zn2Cys6_DnaBD"/>
</dbReference>
<name>A0A8H7K8I4_BIOOC</name>
<dbReference type="CDD" id="cd00067">
    <property type="entry name" value="GAL4"/>
    <property type="match status" value="1"/>
</dbReference>
<dbReference type="SMART" id="SM00906">
    <property type="entry name" value="Fungal_trans"/>
    <property type="match status" value="1"/>
</dbReference>
<dbReference type="PROSITE" id="PS00463">
    <property type="entry name" value="ZN2_CY6_FUNGAL_1"/>
    <property type="match status" value="1"/>
</dbReference>
<evidence type="ECO:0000259" key="4">
    <source>
        <dbReference type="PROSITE" id="PS50048"/>
    </source>
</evidence>
<gene>
    <name evidence="5" type="ORF">IM811_004151</name>
</gene>
<dbReference type="GO" id="GO:0000981">
    <property type="term" value="F:DNA-binding transcription factor activity, RNA polymerase II-specific"/>
    <property type="evidence" value="ECO:0007669"/>
    <property type="project" value="InterPro"/>
</dbReference>
<evidence type="ECO:0000256" key="3">
    <source>
        <dbReference type="ARBA" id="ARBA00023242"/>
    </source>
</evidence>
<keyword evidence="3" id="KW-0539">Nucleus</keyword>
<dbReference type="PANTHER" id="PTHR31001:SF49">
    <property type="entry name" value="ZN(II)2CYS6 TRANSCRIPTION FACTOR (EUROFUNG)"/>
    <property type="match status" value="1"/>
</dbReference>
<evidence type="ECO:0000313" key="6">
    <source>
        <dbReference type="Proteomes" id="UP000616885"/>
    </source>
</evidence>
<dbReference type="GO" id="GO:0006351">
    <property type="term" value="P:DNA-templated transcription"/>
    <property type="evidence" value="ECO:0007669"/>
    <property type="project" value="InterPro"/>
</dbReference>
<evidence type="ECO:0000313" key="5">
    <source>
        <dbReference type="EMBL" id="KAF9745850.1"/>
    </source>
</evidence>
<dbReference type="GO" id="GO:0003677">
    <property type="term" value="F:DNA binding"/>
    <property type="evidence" value="ECO:0007669"/>
    <property type="project" value="InterPro"/>
</dbReference>
<accession>A0A8H7K8I4</accession>
<dbReference type="InterPro" id="IPR036864">
    <property type="entry name" value="Zn2-C6_fun-type_DNA-bd_sf"/>
</dbReference>
<comment type="subcellular location">
    <subcellularLocation>
        <location evidence="1">Nucleus</location>
    </subcellularLocation>
</comment>
<dbReference type="InterPro" id="IPR007219">
    <property type="entry name" value="XnlR_reg_dom"/>
</dbReference>
<organism evidence="5 6">
    <name type="scientific">Bionectria ochroleuca</name>
    <name type="common">Gliocladium roseum</name>
    <dbReference type="NCBI Taxonomy" id="29856"/>
    <lineage>
        <taxon>Eukaryota</taxon>
        <taxon>Fungi</taxon>
        <taxon>Dikarya</taxon>
        <taxon>Ascomycota</taxon>
        <taxon>Pezizomycotina</taxon>
        <taxon>Sordariomycetes</taxon>
        <taxon>Hypocreomycetidae</taxon>
        <taxon>Hypocreales</taxon>
        <taxon>Bionectriaceae</taxon>
        <taxon>Clonostachys</taxon>
    </lineage>
</organism>
<dbReference type="PROSITE" id="PS50048">
    <property type="entry name" value="ZN2_CY6_FUNGAL_2"/>
    <property type="match status" value="1"/>
</dbReference>
<dbReference type="Proteomes" id="UP000616885">
    <property type="component" value="Unassembled WGS sequence"/>
</dbReference>
<protein>
    <recommendedName>
        <fullName evidence="4">Zn(2)-C6 fungal-type domain-containing protein</fullName>
    </recommendedName>
</protein>
<dbReference type="CDD" id="cd12148">
    <property type="entry name" value="fungal_TF_MHR"/>
    <property type="match status" value="1"/>
</dbReference>
<dbReference type="Gene3D" id="4.10.240.10">
    <property type="entry name" value="Zn(2)-C6 fungal-type DNA-binding domain"/>
    <property type="match status" value="1"/>
</dbReference>
<comment type="caution">
    <text evidence="5">The sequence shown here is derived from an EMBL/GenBank/DDBJ whole genome shotgun (WGS) entry which is preliminary data.</text>
</comment>